<dbReference type="Proteomes" id="UP000480039">
    <property type="component" value="Unassembled WGS sequence"/>
</dbReference>
<comment type="caution">
    <text evidence="1">The sequence shown here is derived from an EMBL/GenBank/DDBJ whole genome shotgun (WGS) entry which is preliminary data.</text>
</comment>
<dbReference type="InterPro" id="IPR036638">
    <property type="entry name" value="HLH_DNA-bd_sf"/>
</dbReference>
<evidence type="ECO:0000313" key="2">
    <source>
        <dbReference type="Proteomes" id="UP000480039"/>
    </source>
</evidence>
<proteinExistence type="predicted"/>
<name>A0A846J8F9_CLOBO</name>
<dbReference type="EMBL" id="SWQE01000012">
    <property type="protein sequence ID" value="NFJ10368.1"/>
    <property type="molecule type" value="Genomic_DNA"/>
</dbReference>
<evidence type="ECO:0000313" key="1">
    <source>
        <dbReference type="EMBL" id="NFJ10368.1"/>
    </source>
</evidence>
<dbReference type="Pfam" id="PF09388">
    <property type="entry name" value="SpoOE-like"/>
    <property type="match status" value="1"/>
</dbReference>
<dbReference type="AlphaFoldDB" id="A0A846J8F9"/>
<dbReference type="InterPro" id="IPR018540">
    <property type="entry name" value="Spo0E-like"/>
</dbReference>
<protein>
    <submittedName>
        <fullName evidence="1">Aspartyl-phosphate phosphatase Spo0E family protein</fullName>
    </submittedName>
</protein>
<sequence>MGKVLEQTRERLNNLIEMDSILYEGEILKLSQELDKLISKYYKHELIN</sequence>
<gene>
    <name evidence="1" type="ORF">FC871_18245</name>
</gene>
<dbReference type="RefSeq" id="WP_012343340.1">
    <property type="nucleotide sequence ID" value="NZ_JBKFVV010000001.1"/>
</dbReference>
<reference evidence="1 2" key="1">
    <citation type="submission" date="2019-04" db="EMBL/GenBank/DDBJ databases">
        <title>Genome sequencing of Clostridium botulinum Groups I-IV and Clostridium butyricum.</title>
        <authorList>
            <person name="Brunt J."/>
            <person name="Van Vliet A.H.M."/>
            <person name="Stringer S.C."/>
            <person name="Carter A.T."/>
            <person name="Peck M.W."/>
        </authorList>
    </citation>
    <scope>NUCLEOTIDE SEQUENCE [LARGE SCALE GENOMIC DNA]</scope>
    <source>
        <strain evidence="1 2">Colworth BL30</strain>
    </source>
</reference>
<dbReference type="GO" id="GO:0043937">
    <property type="term" value="P:regulation of sporulation"/>
    <property type="evidence" value="ECO:0007669"/>
    <property type="project" value="InterPro"/>
</dbReference>
<dbReference type="SUPFAM" id="SSF140500">
    <property type="entry name" value="BAS1536-like"/>
    <property type="match status" value="1"/>
</dbReference>
<dbReference type="Gene3D" id="4.10.280.10">
    <property type="entry name" value="Helix-loop-helix DNA-binding domain"/>
    <property type="match status" value="1"/>
</dbReference>
<dbReference type="InterPro" id="IPR037208">
    <property type="entry name" value="Spo0E-like_sf"/>
</dbReference>
<dbReference type="GO" id="GO:0046983">
    <property type="term" value="F:protein dimerization activity"/>
    <property type="evidence" value="ECO:0007669"/>
    <property type="project" value="InterPro"/>
</dbReference>
<accession>A0A846J8F9</accession>
<organism evidence="1 2">
    <name type="scientific">Clostridium botulinum</name>
    <dbReference type="NCBI Taxonomy" id="1491"/>
    <lineage>
        <taxon>Bacteria</taxon>
        <taxon>Bacillati</taxon>
        <taxon>Bacillota</taxon>
        <taxon>Clostridia</taxon>
        <taxon>Eubacteriales</taxon>
        <taxon>Clostridiaceae</taxon>
        <taxon>Clostridium</taxon>
    </lineage>
</organism>